<keyword evidence="1" id="KW-0238">DNA-binding</keyword>
<evidence type="ECO:0000259" key="3">
    <source>
        <dbReference type="Pfam" id="PF11774"/>
    </source>
</evidence>
<proteinExistence type="predicted"/>
<gene>
    <name evidence="5" type="ORF">CLV72_101236</name>
</gene>
<dbReference type="GO" id="GO:0003677">
    <property type="term" value="F:DNA binding"/>
    <property type="evidence" value="ECO:0007669"/>
    <property type="project" value="UniProtKB-KW"/>
</dbReference>
<dbReference type="Gene3D" id="4.10.320.10">
    <property type="entry name" value="E3-binding domain"/>
    <property type="match status" value="1"/>
</dbReference>
<keyword evidence="6" id="KW-1185">Reference proteome</keyword>
<dbReference type="InterPro" id="IPR042261">
    <property type="entry name" value="Lsr2-like_dimerization"/>
</dbReference>
<evidence type="ECO:0000256" key="2">
    <source>
        <dbReference type="SAM" id="MobiDB-lite"/>
    </source>
</evidence>
<feature type="domain" description="Lsr2 dimerization" evidence="3">
    <location>
        <begin position="1"/>
        <end position="60"/>
    </location>
</feature>
<evidence type="ECO:0000313" key="5">
    <source>
        <dbReference type="EMBL" id="PRY01652.1"/>
    </source>
</evidence>
<protein>
    <submittedName>
        <fullName evidence="5">Lsr2 protein</fullName>
    </submittedName>
</protein>
<evidence type="ECO:0000256" key="1">
    <source>
        <dbReference type="ARBA" id="ARBA00023125"/>
    </source>
</evidence>
<dbReference type="Pfam" id="PF23359">
    <property type="entry name" value="Lsr2_DNA-bd"/>
    <property type="match status" value="1"/>
</dbReference>
<feature type="domain" description="Lsr2 DNA-binding" evidence="4">
    <location>
        <begin position="73"/>
        <end position="108"/>
    </location>
</feature>
<comment type="caution">
    <text evidence="5">The sequence shown here is derived from an EMBL/GenBank/DDBJ whole genome shotgun (WGS) entry which is preliminary data.</text>
</comment>
<dbReference type="InterPro" id="IPR036625">
    <property type="entry name" value="E3-bd_dom_sf"/>
</dbReference>
<reference evidence="5 6" key="1">
    <citation type="submission" date="2018-03" db="EMBL/GenBank/DDBJ databases">
        <title>Genomic Encyclopedia of Archaeal and Bacterial Type Strains, Phase II (KMG-II): from individual species to whole genera.</title>
        <authorList>
            <person name="Goeker M."/>
        </authorList>
    </citation>
    <scope>NUCLEOTIDE SEQUENCE [LARGE SCALE GENOMIC DNA]</scope>
    <source>
        <strain evidence="5 6">DSM 45601</strain>
    </source>
</reference>
<dbReference type="EMBL" id="PVZC01000001">
    <property type="protein sequence ID" value="PRY01652.1"/>
    <property type="molecule type" value="Genomic_DNA"/>
</dbReference>
<accession>A0A2T0QCL2</accession>
<dbReference type="GO" id="GO:0016746">
    <property type="term" value="F:acyltransferase activity"/>
    <property type="evidence" value="ECO:0007669"/>
    <property type="project" value="InterPro"/>
</dbReference>
<name>A0A2T0QCL2_9ACTN</name>
<dbReference type="AlphaFoldDB" id="A0A2T0QCL2"/>
<sequence length="109" mass="12263">MAQKVQVLLLCDLEDAEVEGDETVSFGWDGSTYEIDLCAGHARRLRDSLAPYVEHGRKVGAARPRRRSRGASSRERSADIRSWAREQGIQVNDRGRIPAEVVRKYEAAH</sequence>
<evidence type="ECO:0000313" key="6">
    <source>
        <dbReference type="Proteomes" id="UP000237846"/>
    </source>
</evidence>
<dbReference type="RefSeq" id="WP_106237722.1">
    <property type="nucleotide sequence ID" value="NZ_PVZC01000001.1"/>
</dbReference>
<organism evidence="5 6">
    <name type="scientific">Allonocardiopsis opalescens</name>
    <dbReference type="NCBI Taxonomy" id="1144618"/>
    <lineage>
        <taxon>Bacteria</taxon>
        <taxon>Bacillati</taxon>
        <taxon>Actinomycetota</taxon>
        <taxon>Actinomycetes</taxon>
        <taxon>Streptosporangiales</taxon>
        <taxon>Allonocardiopsis</taxon>
    </lineage>
</organism>
<dbReference type="InterPro" id="IPR024412">
    <property type="entry name" value="Lsr2_dim_dom"/>
</dbReference>
<feature type="compositionally biased region" description="Basic residues" evidence="2">
    <location>
        <begin position="58"/>
        <end position="69"/>
    </location>
</feature>
<evidence type="ECO:0000259" key="4">
    <source>
        <dbReference type="Pfam" id="PF23359"/>
    </source>
</evidence>
<dbReference type="InterPro" id="IPR055370">
    <property type="entry name" value="Lsr2_DNA-bd"/>
</dbReference>
<dbReference type="Proteomes" id="UP000237846">
    <property type="component" value="Unassembled WGS sequence"/>
</dbReference>
<dbReference type="Gene3D" id="3.30.60.230">
    <property type="entry name" value="Lsr2, dimerization domain"/>
    <property type="match status" value="1"/>
</dbReference>
<feature type="region of interest" description="Disordered" evidence="2">
    <location>
        <begin position="57"/>
        <end position="79"/>
    </location>
</feature>
<dbReference type="OrthoDB" id="4113332at2"/>
<dbReference type="Pfam" id="PF11774">
    <property type="entry name" value="Lsr2"/>
    <property type="match status" value="1"/>
</dbReference>